<evidence type="ECO:0000256" key="3">
    <source>
        <dbReference type="ARBA" id="ARBA00022491"/>
    </source>
</evidence>
<evidence type="ECO:0000256" key="6">
    <source>
        <dbReference type="ARBA" id="ARBA00023163"/>
    </source>
</evidence>
<dbReference type="InterPro" id="IPR031316">
    <property type="entry name" value="FlgM_C"/>
</dbReference>
<gene>
    <name evidence="11" type="ORF">FHR99_000624</name>
</gene>
<dbReference type="Proteomes" id="UP000537130">
    <property type="component" value="Unassembled WGS sequence"/>
</dbReference>
<evidence type="ECO:0000256" key="5">
    <source>
        <dbReference type="ARBA" id="ARBA00023015"/>
    </source>
</evidence>
<keyword evidence="11" id="KW-0966">Cell projection</keyword>
<keyword evidence="5" id="KW-0805">Transcription regulation</keyword>
<evidence type="ECO:0000313" key="11">
    <source>
        <dbReference type="EMBL" id="MBB3046388.1"/>
    </source>
</evidence>
<dbReference type="RefSeq" id="WP_183409086.1">
    <property type="nucleotide sequence ID" value="NZ_JACHWY010000001.1"/>
</dbReference>
<evidence type="ECO:0000256" key="9">
    <source>
        <dbReference type="SAM" id="MobiDB-lite"/>
    </source>
</evidence>
<comment type="similarity">
    <text evidence="1">Belongs to the FlgM family.</text>
</comment>
<keyword evidence="11" id="KW-0282">Flagellum</keyword>
<accession>A0A7W4W2S2</accession>
<keyword evidence="11" id="KW-0969">Cilium</keyword>
<sequence length="101" mass="10851">MVDKIDNSGMNQPRKLDSANNRSTAVSGGDQAEQQAIAAPVDAGTRNVSTFEQLQAKIGETGDIDREKVDRIKAAIESGDYSVNAQRVARAVIDLEHLLQA</sequence>
<evidence type="ECO:0000256" key="7">
    <source>
        <dbReference type="ARBA" id="ARBA00024739"/>
    </source>
</evidence>
<protein>
    <recommendedName>
        <fullName evidence="2">Negative regulator of flagellin synthesis</fullName>
    </recommendedName>
    <alternativeName>
        <fullName evidence="8">Anti-sigma-28 factor</fullName>
    </alternativeName>
</protein>
<dbReference type="GO" id="GO:0044781">
    <property type="term" value="P:bacterial-type flagellum organization"/>
    <property type="evidence" value="ECO:0007669"/>
    <property type="project" value="UniProtKB-KW"/>
</dbReference>
<reference evidence="11 12" key="1">
    <citation type="submission" date="2020-08" db="EMBL/GenBank/DDBJ databases">
        <title>Genomic Encyclopedia of Type Strains, Phase III (KMG-III): the genomes of soil and plant-associated and newly described type strains.</title>
        <authorList>
            <person name="Whitman W."/>
        </authorList>
    </citation>
    <scope>NUCLEOTIDE SEQUENCE [LARGE SCALE GENOMIC DNA]</scope>
    <source>
        <strain evidence="11 12">CECT 8654</strain>
    </source>
</reference>
<keyword evidence="3" id="KW-0678">Repressor</keyword>
<evidence type="ECO:0000256" key="4">
    <source>
        <dbReference type="ARBA" id="ARBA00022795"/>
    </source>
</evidence>
<organism evidence="11 12">
    <name type="scientific">Litorivivens lipolytica</name>
    <dbReference type="NCBI Taxonomy" id="1524264"/>
    <lineage>
        <taxon>Bacteria</taxon>
        <taxon>Pseudomonadati</taxon>
        <taxon>Pseudomonadota</taxon>
        <taxon>Gammaproteobacteria</taxon>
        <taxon>Litorivivens</taxon>
    </lineage>
</organism>
<keyword evidence="12" id="KW-1185">Reference proteome</keyword>
<keyword evidence="6" id="KW-0804">Transcription</keyword>
<dbReference type="SUPFAM" id="SSF101498">
    <property type="entry name" value="Anti-sigma factor FlgM"/>
    <property type="match status" value="1"/>
</dbReference>
<dbReference type="GO" id="GO:0045892">
    <property type="term" value="P:negative regulation of DNA-templated transcription"/>
    <property type="evidence" value="ECO:0007669"/>
    <property type="project" value="InterPro"/>
</dbReference>
<dbReference type="InterPro" id="IPR035890">
    <property type="entry name" value="Anti-sigma-28_factor_FlgM_sf"/>
</dbReference>
<name>A0A7W4W2S2_9GAMM</name>
<evidence type="ECO:0000256" key="1">
    <source>
        <dbReference type="ARBA" id="ARBA00005322"/>
    </source>
</evidence>
<evidence type="ECO:0000256" key="2">
    <source>
        <dbReference type="ARBA" id="ARBA00017823"/>
    </source>
</evidence>
<dbReference type="EMBL" id="JACHWY010000001">
    <property type="protein sequence ID" value="MBB3046388.1"/>
    <property type="molecule type" value="Genomic_DNA"/>
</dbReference>
<evidence type="ECO:0000256" key="8">
    <source>
        <dbReference type="ARBA" id="ARBA00030117"/>
    </source>
</evidence>
<evidence type="ECO:0000313" key="12">
    <source>
        <dbReference type="Proteomes" id="UP000537130"/>
    </source>
</evidence>
<comment type="function">
    <text evidence="7">Responsible for the coupling of flagellin expression to flagellar assembly by preventing expression of the flagellin genes when a component of the middle class of proteins is defective. It negatively regulates flagellar genes by inhibiting the activity of FliA by directly binding to FliA.</text>
</comment>
<proteinExistence type="inferred from homology"/>
<dbReference type="NCBIfam" id="TIGR03824">
    <property type="entry name" value="FlgM_jcvi"/>
    <property type="match status" value="1"/>
</dbReference>
<dbReference type="AlphaFoldDB" id="A0A7W4W2S2"/>
<feature type="region of interest" description="Disordered" evidence="9">
    <location>
        <begin position="1"/>
        <end position="44"/>
    </location>
</feature>
<dbReference type="Pfam" id="PF04316">
    <property type="entry name" value="FlgM"/>
    <property type="match status" value="1"/>
</dbReference>
<evidence type="ECO:0000259" key="10">
    <source>
        <dbReference type="Pfam" id="PF04316"/>
    </source>
</evidence>
<feature type="domain" description="Anti-sigma-28 factor FlgM C-terminal" evidence="10">
    <location>
        <begin position="49"/>
        <end position="93"/>
    </location>
</feature>
<dbReference type="InterPro" id="IPR007412">
    <property type="entry name" value="FlgM"/>
</dbReference>
<keyword evidence="4" id="KW-1005">Bacterial flagellum biogenesis</keyword>
<comment type="caution">
    <text evidence="11">The sequence shown here is derived from an EMBL/GenBank/DDBJ whole genome shotgun (WGS) entry which is preliminary data.</text>
</comment>